<accession>A0ABU2KGF4</accession>
<keyword evidence="3" id="KW-1185">Reference proteome</keyword>
<proteinExistence type="predicted"/>
<feature type="transmembrane region" description="Helical" evidence="1">
    <location>
        <begin position="119"/>
        <end position="139"/>
    </location>
</feature>
<evidence type="ECO:0000313" key="2">
    <source>
        <dbReference type="EMBL" id="MDT0293792.1"/>
    </source>
</evidence>
<evidence type="ECO:0000313" key="3">
    <source>
        <dbReference type="Proteomes" id="UP001182991"/>
    </source>
</evidence>
<dbReference type="RefSeq" id="WP_311400744.1">
    <property type="nucleotide sequence ID" value="NZ_JAVRBG010000003.1"/>
</dbReference>
<gene>
    <name evidence="2" type="ORF">RLT85_04025</name>
</gene>
<keyword evidence="1" id="KW-0472">Membrane</keyword>
<feature type="transmembrane region" description="Helical" evidence="1">
    <location>
        <begin position="87"/>
        <end position="103"/>
    </location>
</feature>
<keyword evidence="1" id="KW-0812">Transmembrane</keyword>
<keyword evidence="1" id="KW-1133">Transmembrane helix</keyword>
<comment type="caution">
    <text evidence="2">The sequence shown here is derived from an EMBL/GenBank/DDBJ whole genome shotgun (WGS) entry which is preliminary data.</text>
</comment>
<organism evidence="2 3">
    <name type="scientific">Mesonia ostreae</name>
    <dbReference type="NCBI Taxonomy" id="861110"/>
    <lineage>
        <taxon>Bacteria</taxon>
        <taxon>Pseudomonadati</taxon>
        <taxon>Bacteroidota</taxon>
        <taxon>Flavobacteriia</taxon>
        <taxon>Flavobacteriales</taxon>
        <taxon>Flavobacteriaceae</taxon>
        <taxon>Mesonia</taxon>
    </lineage>
</organism>
<dbReference type="EMBL" id="JAVRBG010000003">
    <property type="protein sequence ID" value="MDT0293792.1"/>
    <property type="molecule type" value="Genomic_DNA"/>
</dbReference>
<name>A0ABU2KGF4_9FLAO</name>
<evidence type="ECO:0000256" key="1">
    <source>
        <dbReference type="SAM" id="Phobius"/>
    </source>
</evidence>
<sequence>MKEVITQKKNCSVGVIPITENYCSRCGQRFTNKPTSTLSLIVCFISNFFSLEKSGFATIFKILKNPKPIVENYYSGYRRYHASPGKVLLYGIGVIVIHVYFVYEEELGVSKTGNIQQQYLFWMVLIPIFFLFPTSHFLGKLEVFLNI</sequence>
<reference evidence="3" key="1">
    <citation type="submission" date="2023-07" db="EMBL/GenBank/DDBJ databases">
        <title>Isolating and identifying novel microbial strains from the Mariana Trench.</title>
        <authorList>
            <person name="Fu H."/>
        </authorList>
    </citation>
    <scope>NUCLEOTIDE SEQUENCE [LARGE SCALE GENOMIC DNA]</scope>
    <source>
        <strain evidence="3">T-y2</strain>
    </source>
</reference>
<protein>
    <submittedName>
        <fullName evidence="2">Uncharacterized protein</fullName>
    </submittedName>
</protein>
<dbReference type="Proteomes" id="UP001182991">
    <property type="component" value="Unassembled WGS sequence"/>
</dbReference>